<reference evidence="4" key="1">
    <citation type="journal article" date="2023" name="Mol. Phylogenet. Evol.">
        <title>Genome-scale phylogeny and comparative genomics of the fungal order Sordariales.</title>
        <authorList>
            <person name="Hensen N."/>
            <person name="Bonometti L."/>
            <person name="Westerberg I."/>
            <person name="Brannstrom I.O."/>
            <person name="Guillou S."/>
            <person name="Cros-Aarteil S."/>
            <person name="Calhoun S."/>
            <person name="Haridas S."/>
            <person name="Kuo A."/>
            <person name="Mondo S."/>
            <person name="Pangilinan J."/>
            <person name="Riley R."/>
            <person name="LaButti K."/>
            <person name="Andreopoulos B."/>
            <person name="Lipzen A."/>
            <person name="Chen C."/>
            <person name="Yan M."/>
            <person name="Daum C."/>
            <person name="Ng V."/>
            <person name="Clum A."/>
            <person name="Steindorff A."/>
            <person name="Ohm R.A."/>
            <person name="Martin F."/>
            <person name="Silar P."/>
            <person name="Natvig D.O."/>
            <person name="Lalanne C."/>
            <person name="Gautier V."/>
            <person name="Ament-Velasquez S.L."/>
            <person name="Kruys A."/>
            <person name="Hutchinson M.I."/>
            <person name="Powell A.J."/>
            <person name="Barry K."/>
            <person name="Miller A.N."/>
            <person name="Grigoriev I.V."/>
            <person name="Debuchy R."/>
            <person name="Gladieux P."/>
            <person name="Hiltunen Thoren M."/>
            <person name="Johannesson H."/>
        </authorList>
    </citation>
    <scope>NUCLEOTIDE SEQUENCE [LARGE SCALE GENOMIC DNA]</scope>
    <source>
        <strain evidence="4">CBS 284.82</strain>
    </source>
</reference>
<dbReference type="EMBL" id="MU854531">
    <property type="protein sequence ID" value="KAK4033426.1"/>
    <property type="molecule type" value="Genomic_DNA"/>
</dbReference>
<accession>A0AAN6PBP7</accession>
<evidence type="ECO:0000259" key="2">
    <source>
        <dbReference type="SMART" id="SM00355"/>
    </source>
</evidence>
<evidence type="ECO:0000256" key="1">
    <source>
        <dbReference type="SAM" id="MobiDB-lite"/>
    </source>
</evidence>
<dbReference type="InterPro" id="IPR039970">
    <property type="entry name" value="TF_Grauzone"/>
</dbReference>
<dbReference type="Proteomes" id="UP001303115">
    <property type="component" value="Unassembled WGS sequence"/>
</dbReference>
<feature type="compositionally biased region" description="Basic residues" evidence="1">
    <location>
        <begin position="260"/>
        <end position="274"/>
    </location>
</feature>
<sequence>MANPYVFGAAAFPYEDLPFQSQSYSPLEDGFGDSTMTFLDPTLQSPSPVPYGNTWAAPVQRPIKENLATYFAANVPNHTPIRPSVGIPSVLPSYARFASPISSIEPPSSGGALSPLADTESYHDGYPRTPPDSALLSPFQPPLPLEPFAHAVQFRSMGPDYVNPFDVNPSQQSEYCESDNGIIDFNFATQPAYFDSHASHDSTAVLDSTAGQPALMQPAAKGEIEASSQYPPPPNEDMGSDDEAPVKRQNDDDGDYQPNKRQKTNARTPARRGAKTTTTASPSRRTRNRAPNPAPPRTLPSSSNASKPRLSCPDCKQRGFPSQPDLDAHIKKEHRRPFNCVFDFAGCVSTFASKNEWKRHVATQHLLLHYWVCTEGVCAKAHSQPPPPTGSLATAAAAAAEEEENPHGAIFNRKDLFTQHLKRMHAPQEIKDLPKRATPKSTTTTTNPQTTALLAQWNARLKKLQDDAVRPRCHLPHFMRCPVPGCAAQPFRGQEAWNQRMEHVAKHMGKAAGPGAGGRVVFGGAGDATLVEWAASAEVAIIVPAEAGGWVLKSPLKRGPGGNVVVTAPVGQGQAGGEDGVVEGEIVVVSQGCDEDGDEEEEEEEDAEGEEDD</sequence>
<evidence type="ECO:0000313" key="3">
    <source>
        <dbReference type="EMBL" id="KAK4033426.1"/>
    </source>
</evidence>
<feature type="domain" description="C2H2-type" evidence="2">
    <location>
        <begin position="310"/>
        <end position="334"/>
    </location>
</feature>
<proteinExistence type="predicted"/>
<feature type="region of interest" description="Disordered" evidence="1">
    <location>
        <begin position="219"/>
        <end position="325"/>
    </location>
</feature>
<feature type="region of interest" description="Disordered" evidence="1">
    <location>
        <begin position="105"/>
        <end position="140"/>
    </location>
</feature>
<feature type="domain" description="C2H2-type" evidence="2">
    <location>
        <begin position="338"/>
        <end position="365"/>
    </location>
</feature>
<organism evidence="3 4">
    <name type="scientific">Parachaetomium inaequale</name>
    <dbReference type="NCBI Taxonomy" id="2588326"/>
    <lineage>
        <taxon>Eukaryota</taxon>
        <taxon>Fungi</taxon>
        <taxon>Dikarya</taxon>
        <taxon>Ascomycota</taxon>
        <taxon>Pezizomycotina</taxon>
        <taxon>Sordariomycetes</taxon>
        <taxon>Sordariomycetidae</taxon>
        <taxon>Sordariales</taxon>
        <taxon>Chaetomiaceae</taxon>
        <taxon>Parachaetomium</taxon>
    </lineage>
</organism>
<comment type="caution">
    <text evidence="3">The sequence shown here is derived from an EMBL/GenBank/DDBJ whole genome shotgun (WGS) entry which is preliminary data.</text>
</comment>
<keyword evidence="4" id="KW-1185">Reference proteome</keyword>
<dbReference type="Gene3D" id="3.30.160.60">
    <property type="entry name" value="Classic Zinc Finger"/>
    <property type="match status" value="1"/>
</dbReference>
<dbReference type="PANTHER" id="PTHR23225">
    <property type="entry name" value="ZINC FINGER PROTEIN"/>
    <property type="match status" value="1"/>
</dbReference>
<dbReference type="PANTHER" id="PTHR23225:SF2">
    <property type="entry name" value="AT09679P-RELATED"/>
    <property type="match status" value="1"/>
</dbReference>
<name>A0AAN6PBP7_9PEZI</name>
<dbReference type="SMART" id="SM00355">
    <property type="entry name" value="ZnF_C2H2"/>
    <property type="match status" value="2"/>
</dbReference>
<protein>
    <recommendedName>
        <fullName evidence="2">C2H2-type domain-containing protein</fullName>
    </recommendedName>
</protein>
<feature type="region of interest" description="Disordered" evidence="1">
    <location>
        <begin position="590"/>
        <end position="613"/>
    </location>
</feature>
<evidence type="ECO:0000313" key="4">
    <source>
        <dbReference type="Proteomes" id="UP001303115"/>
    </source>
</evidence>
<dbReference type="GO" id="GO:0003700">
    <property type="term" value="F:DNA-binding transcription factor activity"/>
    <property type="evidence" value="ECO:0007669"/>
    <property type="project" value="InterPro"/>
</dbReference>
<dbReference type="AlphaFoldDB" id="A0AAN6PBP7"/>
<gene>
    <name evidence="3" type="ORF">C8A01DRAFT_49991</name>
</gene>
<feature type="compositionally biased region" description="Acidic residues" evidence="1">
    <location>
        <begin position="593"/>
        <end position="613"/>
    </location>
</feature>
<dbReference type="InterPro" id="IPR013087">
    <property type="entry name" value="Znf_C2H2_type"/>
</dbReference>